<dbReference type="InterPro" id="IPR038305">
    <property type="entry name" value="HeLo_sf"/>
</dbReference>
<evidence type="ECO:0000256" key="1">
    <source>
        <dbReference type="SAM" id="MobiDB-lite"/>
    </source>
</evidence>
<dbReference type="Gene3D" id="3.10.110.10">
    <property type="entry name" value="Ubiquitin Conjugating Enzyme"/>
    <property type="match status" value="1"/>
</dbReference>
<dbReference type="PROSITE" id="PS50127">
    <property type="entry name" value="UBC_2"/>
    <property type="match status" value="1"/>
</dbReference>
<name>A0ABR1R817_9PEZI</name>
<gene>
    <name evidence="3" type="ORF">PG991_014178</name>
</gene>
<dbReference type="Gene3D" id="1.20.120.1020">
    <property type="entry name" value="Prion-inhibition and propagation, HeLo domain"/>
    <property type="match status" value="1"/>
</dbReference>
<dbReference type="InterPro" id="IPR029498">
    <property type="entry name" value="HeLo_dom"/>
</dbReference>
<comment type="caution">
    <text evidence="3">The sequence shown here is derived from an EMBL/GenBank/DDBJ whole genome shotgun (WGS) entry which is preliminary data.</text>
</comment>
<sequence length="847" mass="93907">MVAIRISNALRAARTATPSITAPARSVVYRRSIATTPRAMAQGYGDGSEDPQSQPGATKAQEKSEHPGPAPPDVGKGTGGGPTKANKNNGQSAEEAASASSGGSRSKEAKETGSSPTGGSVGGGQATNKGGEALKGPQGEGSPQPKIMNQSIPGAKPGLSEEQKQEVEQHNIDFDKRHDRAAPAADDKVNKKFWNSKTASKLMAEPVGTTLGALGVVGLLSVCLDCFRFIEDGRSVGKDFTILHGEFINQQFRLRVWTRASGFFSEDGYDRRLDNPEVKAQVRSQLNSIAILFMDAKKVVNKYQVAQGANQVTAPGEHTGFVEEGLHEFLKRIRKTTRQAGFLGAFRWALKNKRCFETMLQSLEKCIDALYFTTDNLDLFDRTSLRKAIEVEIETINDVEILSSIAAFSKSSRSSNIVSDAASQRITSIRSQRVDDYNSSCLQTFTTAPEEQSAQERLAKPQDTPGVVSHENLDNCADGNLTKVIKSLVIEYEKHSDRWRAHGLSFHRLIEDPTCQKERNTIIELAGSRYDELISENPSWVVDRLHQLTAAAKEIILSWIRPHNLLNSIMEFAYDRLFNIDPILADDPAAVEHIVIFRMILSMLHLTSRHHHDTVMRRDPNEDEEARHEEALAAVGYFWSFIHCLQSRTQSQRVSLCDDGWGTQLRSIKQMDVQANGICAYAMAKKTLYPKRVMKEISYMDDSFISLRAIKVEGDKPEAIVTFEGPPQSPFRAGVFQLSIVYPQNYPLDPPEVHFLTRIYHPNIDHTGKICMDILTKRTWRPSQGIHTVVISIMSLLSDPVVDDPLVPDIASTYLRSREDYEQDAAAYTRKYATLDAALDRLSKANS</sequence>
<feature type="compositionally biased region" description="Basic and acidic residues" evidence="1">
    <location>
        <begin position="159"/>
        <end position="185"/>
    </location>
</feature>
<feature type="region of interest" description="Disordered" evidence="1">
    <location>
        <begin position="38"/>
        <end position="185"/>
    </location>
</feature>
<evidence type="ECO:0000313" key="4">
    <source>
        <dbReference type="Proteomes" id="UP001396898"/>
    </source>
</evidence>
<dbReference type="Pfam" id="PF00179">
    <property type="entry name" value="UQ_con"/>
    <property type="match status" value="1"/>
</dbReference>
<feature type="region of interest" description="Disordered" evidence="1">
    <location>
        <begin position="453"/>
        <end position="472"/>
    </location>
</feature>
<reference evidence="3 4" key="1">
    <citation type="submission" date="2023-01" db="EMBL/GenBank/DDBJ databases">
        <title>Analysis of 21 Apiospora genomes using comparative genomics revels a genus with tremendous synthesis potential of carbohydrate active enzymes and secondary metabolites.</title>
        <authorList>
            <person name="Sorensen T."/>
        </authorList>
    </citation>
    <scope>NUCLEOTIDE SEQUENCE [LARGE SCALE GENOMIC DNA]</scope>
    <source>
        <strain evidence="3 4">CBS 20057</strain>
    </source>
</reference>
<dbReference type="SUPFAM" id="SSF54495">
    <property type="entry name" value="UBC-like"/>
    <property type="match status" value="1"/>
</dbReference>
<keyword evidence="4" id="KW-1185">Reference proteome</keyword>
<dbReference type="EMBL" id="JAQQWI010000018">
    <property type="protein sequence ID" value="KAK8001956.1"/>
    <property type="molecule type" value="Genomic_DNA"/>
</dbReference>
<accession>A0ABR1R817</accession>
<dbReference type="SMART" id="SM00212">
    <property type="entry name" value="UBCc"/>
    <property type="match status" value="1"/>
</dbReference>
<dbReference type="InterPro" id="IPR016135">
    <property type="entry name" value="UBQ-conjugating_enzyme/RWD"/>
</dbReference>
<feature type="compositionally biased region" description="Low complexity" evidence="1">
    <location>
        <begin position="92"/>
        <end position="104"/>
    </location>
</feature>
<dbReference type="Pfam" id="PF14479">
    <property type="entry name" value="HeLo"/>
    <property type="match status" value="1"/>
</dbReference>
<protein>
    <submittedName>
        <fullName evidence="3">Ubiquitin-conjugating enzyme/RWD-like protein</fullName>
    </submittedName>
</protein>
<feature type="domain" description="UBC core" evidence="2">
    <location>
        <begin position="688"/>
        <end position="834"/>
    </location>
</feature>
<dbReference type="Proteomes" id="UP001396898">
    <property type="component" value="Unassembled WGS sequence"/>
</dbReference>
<evidence type="ECO:0000313" key="3">
    <source>
        <dbReference type="EMBL" id="KAK8001956.1"/>
    </source>
</evidence>
<dbReference type="PANTHER" id="PTHR24068">
    <property type="entry name" value="UBIQUITIN-CONJUGATING ENZYME E2"/>
    <property type="match status" value="1"/>
</dbReference>
<organism evidence="3 4">
    <name type="scientific">Apiospora marii</name>
    <dbReference type="NCBI Taxonomy" id="335849"/>
    <lineage>
        <taxon>Eukaryota</taxon>
        <taxon>Fungi</taxon>
        <taxon>Dikarya</taxon>
        <taxon>Ascomycota</taxon>
        <taxon>Pezizomycotina</taxon>
        <taxon>Sordariomycetes</taxon>
        <taxon>Xylariomycetidae</taxon>
        <taxon>Amphisphaeriales</taxon>
        <taxon>Apiosporaceae</taxon>
        <taxon>Apiospora</taxon>
    </lineage>
</organism>
<proteinExistence type="predicted"/>
<dbReference type="InterPro" id="IPR000608">
    <property type="entry name" value="UBC"/>
</dbReference>
<evidence type="ECO:0000259" key="2">
    <source>
        <dbReference type="PROSITE" id="PS50127"/>
    </source>
</evidence>